<organism evidence="1">
    <name type="scientific">uncultured Caudovirales phage</name>
    <dbReference type="NCBI Taxonomy" id="2100421"/>
    <lineage>
        <taxon>Viruses</taxon>
        <taxon>Duplodnaviria</taxon>
        <taxon>Heunggongvirae</taxon>
        <taxon>Uroviricota</taxon>
        <taxon>Caudoviricetes</taxon>
        <taxon>Peduoviridae</taxon>
        <taxon>Maltschvirus</taxon>
        <taxon>Maltschvirus maltsch</taxon>
    </lineage>
</organism>
<name>A0A6J7WNA3_9CAUD</name>
<accession>A0A6J7WNA3</accession>
<protein>
    <submittedName>
        <fullName evidence="1">Uncharacterized protein</fullName>
    </submittedName>
</protein>
<evidence type="ECO:0000313" key="1">
    <source>
        <dbReference type="EMBL" id="CAB5214050.1"/>
    </source>
</evidence>
<reference evidence="1" key="1">
    <citation type="submission" date="2020-05" db="EMBL/GenBank/DDBJ databases">
        <authorList>
            <person name="Chiriac C."/>
            <person name="Salcher M."/>
            <person name="Ghai R."/>
            <person name="Kavagutti S V."/>
        </authorList>
    </citation>
    <scope>NUCLEOTIDE SEQUENCE</scope>
</reference>
<gene>
    <name evidence="1" type="ORF">UFOVP190_3</name>
</gene>
<sequence>MPARTVNRGPNPFAPVTAIENQLLSTPQNKYVDMSTRIQPLTTSPRIIAAIQNLRNRLKNNVYTQKHFGRLMEIDVSLIDFNVDIQRLVEEGHIAENIIELFDPRIMQPLNVIYIKETGRYSSWEGQQSGCAFALMLHFSLIASGTKIQCKVVDDDLTVPGSTLTGEAVGNYGFRRLGGNGRKAIGQYWTHRSRVNGVRLYGSTLREDIQSEMIQSVLEKNNMFPSASVQGQRKRPGMVTYIAGINNIACHGTQNNQDFSNGLANLDWALNWHDTYFPSEPGVDGGFILTFGRLAAEARDTGFTITNALEAELFRHVQHNYGTPKAFHDDCKARLKKWQKSQQLKESWSDSCLTPILLLDYKSLGGKLAVPKVNGMVTYVGI</sequence>
<dbReference type="EMBL" id="LR798243">
    <property type="protein sequence ID" value="CAB5214050.1"/>
    <property type="molecule type" value="Genomic_DNA"/>
</dbReference>
<proteinExistence type="predicted"/>